<accession>A0A4Q1KDE3</accession>
<dbReference type="GO" id="GO:0006629">
    <property type="term" value="P:lipid metabolic process"/>
    <property type="evidence" value="ECO:0007669"/>
    <property type="project" value="InterPro"/>
</dbReference>
<dbReference type="PANTHER" id="PTHR46211">
    <property type="entry name" value="GLYCEROPHOSPHORYL DIESTER PHOSPHODIESTERASE"/>
    <property type="match status" value="1"/>
</dbReference>
<evidence type="ECO:0000313" key="3">
    <source>
        <dbReference type="Proteomes" id="UP000290958"/>
    </source>
</evidence>
<feature type="domain" description="GP-PDE" evidence="1">
    <location>
        <begin position="56"/>
        <end position="291"/>
    </location>
</feature>
<dbReference type="PROSITE" id="PS51704">
    <property type="entry name" value="GP_PDE"/>
    <property type="match status" value="1"/>
</dbReference>
<dbReference type="GO" id="GO:0008081">
    <property type="term" value="F:phosphoric diester hydrolase activity"/>
    <property type="evidence" value="ECO:0007669"/>
    <property type="project" value="InterPro"/>
</dbReference>
<dbReference type="InterPro" id="IPR030395">
    <property type="entry name" value="GP_PDE_dom"/>
</dbReference>
<evidence type="ECO:0000259" key="1">
    <source>
        <dbReference type="PROSITE" id="PS51704"/>
    </source>
</evidence>
<name>A0A4Q1KDE3_9SPHN</name>
<dbReference type="InterPro" id="IPR017946">
    <property type="entry name" value="PLC-like_Pdiesterase_TIM-brl"/>
</dbReference>
<protein>
    <submittedName>
        <fullName evidence="2">Glycerophosphodiester phosphodiesterase</fullName>
    </submittedName>
</protein>
<keyword evidence="3" id="KW-1185">Reference proteome</keyword>
<dbReference type="OrthoDB" id="384721at2"/>
<dbReference type="AlphaFoldDB" id="A0A4Q1KDE3"/>
<dbReference type="Proteomes" id="UP000290958">
    <property type="component" value="Unassembled WGS sequence"/>
</dbReference>
<gene>
    <name evidence="2" type="ORF">EQG66_13605</name>
</gene>
<dbReference type="EMBL" id="SBKP01000018">
    <property type="protein sequence ID" value="RXR25930.1"/>
    <property type="molecule type" value="Genomic_DNA"/>
</dbReference>
<dbReference type="PANTHER" id="PTHR46211:SF1">
    <property type="entry name" value="GLYCEROPHOSPHODIESTER PHOSPHODIESTERASE, CYTOPLASMIC"/>
    <property type="match status" value="1"/>
</dbReference>
<organism evidence="2 3">
    <name type="scientific">Sphingobium fluviale</name>
    <dbReference type="NCBI Taxonomy" id="2506423"/>
    <lineage>
        <taxon>Bacteria</taxon>
        <taxon>Pseudomonadati</taxon>
        <taxon>Pseudomonadota</taxon>
        <taxon>Alphaproteobacteria</taxon>
        <taxon>Sphingomonadales</taxon>
        <taxon>Sphingomonadaceae</taxon>
        <taxon>Sphingobium</taxon>
    </lineage>
</organism>
<sequence>MAAAYGGRAFDGAAHPPGPGSACADRQLGGGGRLDQGAAGAGQGGGVSGRAEFLTRCDYAHRGLHGGGEGLIENSLPAFAAALDAGLGMECDVRLSADGIVYVFHDETLDRLTSETGAFGRCSAQKLDAIPLHGNGGPIPTLRALLEMVGGRQPLLIEIKIDGVEPVSPLCAAVEADLRGYTGPVAIMSFDPRVGRWFAAHAPQVVRGLVVTEEGGKGWWGHLKRALAMRHAKPDFLAYDIRDLPSPFATRARLRGVPVLSWTVRRPENWKTVRQHADGAIFEGEAQPRHG</sequence>
<proteinExistence type="predicted"/>
<dbReference type="Pfam" id="PF03009">
    <property type="entry name" value="GDPD"/>
    <property type="match status" value="1"/>
</dbReference>
<evidence type="ECO:0000313" key="2">
    <source>
        <dbReference type="EMBL" id="RXR25930.1"/>
    </source>
</evidence>
<comment type="caution">
    <text evidence="2">The sequence shown here is derived from an EMBL/GenBank/DDBJ whole genome shotgun (WGS) entry which is preliminary data.</text>
</comment>
<dbReference type="Gene3D" id="3.20.20.190">
    <property type="entry name" value="Phosphatidylinositol (PI) phosphodiesterase"/>
    <property type="match status" value="1"/>
</dbReference>
<reference evidence="3" key="1">
    <citation type="submission" date="2019-01" db="EMBL/GenBank/DDBJ databases">
        <title>Cytophagaceae bacterium strain CAR-16.</title>
        <authorList>
            <person name="Chen W.-M."/>
        </authorList>
    </citation>
    <scope>NUCLEOTIDE SEQUENCE [LARGE SCALE GENOMIC DNA]</scope>
    <source>
        <strain evidence="3">CHR27</strain>
    </source>
</reference>
<dbReference type="SUPFAM" id="SSF51695">
    <property type="entry name" value="PLC-like phosphodiesterases"/>
    <property type="match status" value="1"/>
</dbReference>